<accession>A0A975M6C8</accession>
<protein>
    <submittedName>
        <fullName evidence="2">Siderophore-interacting protein</fullName>
    </submittedName>
</protein>
<dbReference type="KEGG" id="ajg:KKR91_02805"/>
<evidence type="ECO:0000313" key="3">
    <source>
        <dbReference type="Proteomes" id="UP000676885"/>
    </source>
</evidence>
<dbReference type="Gene3D" id="3.40.50.80">
    <property type="entry name" value="Nucleotide-binding domain of ferredoxin-NADP reductase (FNR) module"/>
    <property type="match status" value="1"/>
</dbReference>
<dbReference type="EMBL" id="CP076022">
    <property type="protein sequence ID" value="QWC10589.1"/>
    <property type="molecule type" value="Genomic_DNA"/>
</dbReference>
<evidence type="ECO:0000259" key="1">
    <source>
        <dbReference type="PROSITE" id="PS51384"/>
    </source>
</evidence>
<dbReference type="InterPro" id="IPR039374">
    <property type="entry name" value="SIP_fam"/>
</dbReference>
<dbReference type="AlphaFoldDB" id="A0A975M6C8"/>
<dbReference type="InterPro" id="IPR017927">
    <property type="entry name" value="FAD-bd_FR_type"/>
</dbReference>
<dbReference type="InterPro" id="IPR039261">
    <property type="entry name" value="FNR_nucleotide-bd"/>
</dbReference>
<dbReference type="InterPro" id="IPR013113">
    <property type="entry name" value="SIP_FAD-bd"/>
</dbReference>
<dbReference type="InterPro" id="IPR017938">
    <property type="entry name" value="Riboflavin_synthase-like_b-brl"/>
</dbReference>
<organism evidence="2 3">
    <name type="scientific">Arthrobacter jiangjiafuii</name>
    <dbReference type="NCBI Taxonomy" id="2817475"/>
    <lineage>
        <taxon>Bacteria</taxon>
        <taxon>Bacillati</taxon>
        <taxon>Actinomycetota</taxon>
        <taxon>Actinomycetes</taxon>
        <taxon>Micrococcales</taxon>
        <taxon>Micrococcaceae</taxon>
        <taxon>Arthrobacter</taxon>
    </lineage>
</organism>
<name>A0A975M6C8_9MICC</name>
<sequence length="291" mass="31327">MTKENQMPDPAVPAVKPAQDVPRRARPLLTLEVLRRQELTPHMVRIIAGGPNFERFAGNGCADAYCKIWFSPDGAPLDGTAELEALREQFPREQWPVSRTYTIRSVDPVARELAIDFVVHGDEGLAGPWAARAVPGDPLAFTGPGGAFNPDPDAGWYLFAADESALPATAAVLEALPADAVGQVFLEVGGPEDRQPLRAPEGVTVTWLYRGGLPAGNTGLLAGAVAAAAWPDNNVQVFAHGEREAMKALRDILFTTRGLERRQVSLSGYWAAGRTEDAFQAEKRTPVGKIL</sequence>
<dbReference type="CDD" id="cd06193">
    <property type="entry name" value="siderophore_interacting"/>
    <property type="match status" value="1"/>
</dbReference>
<evidence type="ECO:0000313" key="2">
    <source>
        <dbReference type="EMBL" id="QWC10589.1"/>
    </source>
</evidence>
<dbReference type="GO" id="GO:0016491">
    <property type="term" value="F:oxidoreductase activity"/>
    <property type="evidence" value="ECO:0007669"/>
    <property type="project" value="InterPro"/>
</dbReference>
<keyword evidence="3" id="KW-1185">Reference proteome</keyword>
<dbReference type="Pfam" id="PF04954">
    <property type="entry name" value="SIP"/>
    <property type="match status" value="1"/>
</dbReference>
<feature type="domain" description="FAD-binding FR-type" evidence="1">
    <location>
        <begin position="26"/>
        <end position="151"/>
    </location>
</feature>
<proteinExistence type="predicted"/>
<dbReference type="PANTHER" id="PTHR30157:SF0">
    <property type="entry name" value="NADPH-DEPENDENT FERRIC-CHELATE REDUCTASE"/>
    <property type="match status" value="1"/>
</dbReference>
<gene>
    <name evidence="2" type="ORF">KKR91_02805</name>
</gene>
<dbReference type="FunFam" id="2.40.30.10:FF:000131">
    <property type="entry name" value="NADPH-dependent ferric siderophore reductase"/>
    <property type="match status" value="1"/>
</dbReference>
<reference evidence="2 3" key="1">
    <citation type="submission" date="2021-05" db="EMBL/GenBank/DDBJ databases">
        <title>Novel species in genus Arthrobacter.</title>
        <authorList>
            <person name="Zhang G."/>
        </authorList>
    </citation>
    <scope>NUCLEOTIDE SEQUENCE [LARGE SCALE GENOMIC DNA]</scope>
    <source>
        <strain evidence="3">zg-ZUI227</strain>
    </source>
</reference>
<dbReference type="Pfam" id="PF08021">
    <property type="entry name" value="FAD_binding_9"/>
    <property type="match status" value="1"/>
</dbReference>
<dbReference type="PANTHER" id="PTHR30157">
    <property type="entry name" value="FERRIC REDUCTASE, NADPH-DEPENDENT"/>
    <property type="match status" value="1"/>
</dbReference>
<dbReference type="PROSITE" id="PS51384">
    <property type="entry name" value="FAD_FR"/>
    <property type="match status" value="1"/>
</dbReference>
<dbReference type="SUPFAM" id="SSF63380">
    <property type="entry name" value="Riboflavin synthase domain-like"/>
    <property type="match status" value="1"/>
</dbReference>
<dbReference type="Proteomes" id="UP000676885">
    <property type="component" value="Chromosome"/>
</dbReference>
<dbReference type="Gene3D" id="2.40.30.10">
    <property type="entry name" value="Translation factors"/>
    <property type="match status" value="1"/>
</dbReference>
<dbReference type="InterPro" id="IPR007037">
    <property type="entry name" value="SIP_rossman_dom"/>
</dbReference>